<dbReference type="Proteomes" id="UP000632454">
    <property type="component" value="Unassembled WGS sequence"/>
</dbReference>
<dbReference type="EMBL" id="BMCS01000001">
    <property type="protein sequence ID" value="GGF29435.1"/>
    <property type="molecule type" value="Genomic_DNA"/>
</dbReference>
<comment type="caution">
    <text evidence="3">The sequence shown here is derived from an EMBL/GenBank/DDBJ whole genome shotgun (WGS) entry which is preliminary data.</text>
</comment>
<evidence type="ECO:0000313" key="3">
    <source>
        <dbReference type="EMBL" id="GGF29435.1"/>
    </source>
</evidence>
<name>A0ABQ1UXN1_9NOCA</name>
<gene>
    <name evidence="3" type="ORF">GCM10007298_26710</name>
</gene>
<dbReference type="InterPro" id="IPR016181">
    <property type="entry name" value="Acyl_CoA_acyltransferase"/>
</dbReference>
<dbReference type="SUPFAM" id="SSF55729">
    <property type="entry name" value="Acyl-CoA N-acyltransferases (Nat)"/>
    <property type="match status" value="1"/>
</dbReference>
<dbReference type="Gene3D" id="3.40.630.30">
    <property type="match status" value="1"/>
</dbReference>
<feature type="domain" description="N-acetyltransferase" evidence="2">
    <location>
        <begin position="114"/>
        <end position="183"/>
    </location>
</feature>
<sequence length="209" mass="23340">MSVRLVDLTADDVHRWLGPALDVYVAAMNYPRGTQTHRTPLWRDHMNRPGWQAVGAVQSTVSTPVSPPATGGGDPPTLAGSTTETLIGIAYGYRGAEDQWWNQQLRAGLRLGGYTRTQIDDITRNYFELTELHVHPSMQGTGTGQRMLTRLLADRPEDSVLLSTPEVPGDDNRAWRLYRRLGFGDMLRHFGFTGDPRPFAVLGRRLPMN</sequence>
<organism evidence="3 4">
    <name type="scientific">Williamsia phyllosphaerae</name>
    <dbReference type="NCBI Taxonomy" id="885042"/>
    <lineage>
        <taxon>Bacteria</taxon>
        <taxon>Bacillati</taxon>
        <taxon>Actinomycetota</taxon>
        <taxon>Actinomycetes</taxon>
        <taxon>Mycobacteriales</taxon>
        <taxon>Nocardiaceae</taxon>
        <taxon>Williamsia</taxon>
    </lineage>
</organism>
<dbReference type="RefSeq" id="WP_188490135.1">
    <property type="nucleotide sequence ID" value="NZ_BMCS01000001.1"/>
</dbReference>
<evidence type="ECO:0000259" key="2">
    <source>
        <dbReference type="Pfam" id="PF13508"/>
    </source>
</evidence>
<evidence type="ECO:0000313" key="4">
    <source>
        <dbReference type="Proteomes" id="UP000632454"/>
    </source>
</evidence>
<dbReference type="InterPro" id="IPR000182">
    <property type="entry name" value="GNAT_dom"/>
</dbReference>
<feature type="region of interest" description="Disordered" evidence="1">
    <location>
        <begin position="61"/>
        <end position="80"/>
    </location>
</feature>
<accession>A0ABQ1UXN1</accession>
<evidence type="ECO:0000256" key="1">
    <source>
        <dbReference type="SAM" id="MobiDB-lite"/>
    </source>
</evidence>
<proteinExistence type="predicted"/>
<protein>
    <submittedName>
        <fullName evidence="3">N-acetyltransferase</fullName>
    </submittedName>
</protein>
<reference evidence="4" key="1">
    <citation type="journal article" date="2019" name="Int. J. Syst. Evol. Microbiol.">
        <title>The Global Catalogue of Microorganisms (GCM) 10K type strain sequencing project: providing services to taxonomists for standard genome sequencing and annotation.</title>
        <authorList>
            <consortium name="The Broad Institute Genomics Platform"/>
            <consortium name="The Broad Institute Genome Sequencing Center for Infectious Disease"/>
            <person name="Wu L."/>
            <person name="Ma J."/>
        </authorList>
    </citation>
    <scope>NUCLEOTIDE SEQUENCE [LARGE SCALE GENOMIC DNA]</scope>
    <source>
        <strain evidence="4">CCM 7855</strain>
    </source>
</reference>
<keyword evidence="4" id="KW-1185">Reference proteome</keyword>
<dbReference type="Pfam" id="PF13508">
    <property type="entry name" value="Acetyltransf_7"/>
    <property type="match status" value="1"/>
</dbReference>